<sequence length="272" mass="29612">MKLAYMYATPEVAPAKVTAIQGDPEHAFAAIAAEGFSGVELLVRDPRAFDHDRLEAQIRAAGLEMPAVCTGEVYGEDLLSFADPDPARRAEAIERMLSAMDFAARFGAMVNVGRLRGRYRDDVPADATEALILDAFRTVADARPDTRVVLEPVNHLYANYLTSTAAACDFADLVARPNVGLMLDMAHITIEGEAHAESLAAAGDRLWHYHITDSDRLACGEGTWDIGAALDELRATGFDGWITAEHFQSPDAMSAMRQSARWLAEYRAARGL</sequence>
<dbReference type="PANTHER" id="PTHR12110:SF52">
    <property type="entry name" value="XYLOSE ISOMERASE"/>
    <property type="match status" value="1"/>
</dbReference>
<protein>
    <submittedName>
        <fullName evidence="2">Sugar phosphate isomerase/epimerase</fullName>
    </submittedName>
</protein>
<gene>
    <name evidence="2" type="ORF">EG244_13265</name>
</gene>
<dbReference type="Pfam" id="PF01261">
    <property type="entry name" value="AP_endonuc_2"/>
    <property type="match status" value="1"/>
</dbReference>
<proteinExistence type="predicted"/>
<evidence type="ECO:0000259" key="1">
    <source>
        <dbReference type="Pfam" id="PF01261"/>
    </source>
</evidence>
<dbReference type="PANTHER" id="PTHR12110">
    <property type="entry name" value="HYDROXYPYRUVATE ISOMERASE"/>
    <property type="match status" value="1"/>
</dbReference>
<dbReference type="EMBL" id="RRAZ01000019">
    <property type="protein sequence ID" value="RRH73187.1"/>
    <property type="molecule type" value="Genomic_DNA"/>
</dbReference>
<evidence type="ECO:0000313" key="3">
    <source>
        <dbReference type="Proteomes" id="UP000282125"/>
    </source>
</evidence>
<dbReference type="InterPro" id="IPR050312">
    <property type="entry name" value="IolE/XylAMocC-like"/>
</dbReference>
<dbReference type="RefSeq" id="WP_124965477.1">
    <property type="nucleotide sequence ID" value="NZ_RRAZ01000019.1"/>
</dbReference>
<dbReference type="AlphaFoldDB" id="A0A3P3DFY0"/>
<keyword evidence="3" id="KW-1185">Reference proteome</keyword>
<organism evidence="2 3">
    <name type="scientific">Falsigemmobacter faecalis</name>
    <dbReference type="NCBI Taxonomy" id="2488730"/>
    <lineage>
        <taxon>Bacteria</taxon>
        <taxon>Pseudomonadati</taxon>
        <taxon>Pseudomonadota</taxon>
        <taxon>Alphaproteobacteria</taxon>
        <taxon>Rhodobacterales</taxon>
        <taxon>Paracoccaceae</taxon>
        <taxon>Falsigemmobacter</taxon>
    </lineage>
</organism>
<dbReference type="OrthoDB" id="9786584at2"/>
<dbReference type="InterPro" id="IPR036237">
    <property type="entry name" value="Xyl_isomerase-like_sf"/>
</dbReference>
<feature type="domain" description="Xylose isomerase-like TIM barrel" evidence="1">
    <location>
        <begin position="28"/>
        <end position="265"/>
    </location>
</feature>
<dbReference type="SUPFAM" id="SSF51658">
    <property type="entry name" value="Xylose isomerase-like"/>
    <property type="match status" value="1"/>
</dbReference>
<accession>A0A3P3DFY0</accession>
<keyword evidence="2" id="KW-0413">Isomerase</keyword>
<comment type="caution">
    <text evidence="2">The sequence shown here is derived from an EMBL/GenBank/DDBJ whole genome shotgun (WGS) entry which is preliminary data.</text>
</comment>
<dbReference type="InterPro" id="IPR013022">
    <property type="entry name" value="Xyl_isomerase-like_TIM-brl"/>
</dbReference>
<name>A0A3P3DFY0_9RHOB</name>
<evidence type="ECO:0000313" key="2">
    <source>
        <dbReference type="EMBL" id="RRH73187.1"/>
    </source>
</evidence>
<dbReference type="GO" id="GO:0016853">
    <property type="term" value="F:isomerase activity"/>
    <property type="evidence" value="ECO:0007669"/>
    <property type="project" value="UniProtKB-KW"/>
</dbReference>
<reference evidence="2 3" key="1">
    <citation type="submission" date="2018-11" db="EMBL/GenBank/DDBJ databases">
        <title>Gemmobacter sp. nov., YIM 102744-1 draft genome.</title>
        <authorList>
            <person name="Li G."/>
            <person name="Jiang Y."/>
        </authorList>
    </citation>
    <scope>NUCLEOTIDE SEQUENCE [LARGE SCALE GENOMIC DNA]</scope>
    <source>
        <strain evidence="2 3">YIM 102744-1</strain>
    </source>
</reference>
<dbReference type="Gene3D" id="3.20.20.150">
    <property type="entry name" value="Divalent-metal-dependent TIM barrel enzymes"/>
    <property type="match status" value="1"/>
</dbReference>
<dbReference type="Proteomes" id="UP000282125">
    <property type="component" value="Unassembled WGS sequence"/>
</dbReference>